<reference evidence="1 2" key="1">
    <citation type="journal article" date="2010" name="Proc. Natl. Acad. Sci. U.S.A.">
        <title>Insights into evolution of multicellular fungi from the assembled chromosomes of the mushroom Coprinopsis cinerea (Coprinus cinereus).</title>
        <authorList>
            <person name="Stajich J.E."/>
            <person name="Wilke S.K."/>
            <person name="Ahren D."/>
            <person name="Au C.H."/>
            <person name="Birren B.W."/>
            <person name="Borodovsky M."/>
            <person name="Burns C."/>
            <person name="Canback B."/>
            <person name="Casselton L.A."/>
            <person name="Cheng C.K."/>
            <person name="Deng J."/>
            <person name="Dietrich F.S."/>
            <person name="Fargo D.C."/>
            <person name="Farman M.L."/>
            <person name="Gathman A.C."/>
            <person name="Goldberg J."/>
            <person name="Guigo R."/>
            <person name="Hoegger P.J."/>
            <person name="Hooker J.B."/>
            <person name="Huggins A."/>
            <person name="James T.Y."/>
            <person name="Kamada T."/>
            <person name="Kilaru S."/>
            <person name="Kodira C."/>
            <person name="Kues U."/>
            <person name="Kupfer D."/>
            <person name="Kwan H.S."/>
            <person name="Lomsadze A."/>
            <person name="Li W."/>
            <person name="Lilly W.W."/>
            <person name="Ma L.J."/>
            <person name="Mackey A.J."/>
            <person name="Manning G."/>
            <person name="Martin F."/>
            <person name="Muraguchi H."/>
            <person name="Natvig D.O."/>
            <person name="Palmerini H."/>
            <person name="Ramesh M.A."/>
            <person name="Rehmeyer C.J."/>
            <person name="Roe B.A."/>
            <person name="Shenoy N."/>
            <person name="Stanke M."/>
            <person name="Ter-Hovhannisyan V."/>
            <person name="Tunlid A."/>
            <person name="Velagapudi R."/>
            <person name="Vision T.J."/>
            <person name="Zeng Q."/>
            <person name="Zolan M.E."/>
            <person name="Pukkila P.J."/>
        </authorList>
    </citation>
    <scope>NUCLEOTIDE SEQUENCE [LARGE SCALE GENOMIC DNA]</scope>
    <source>
        <strain evidence="2">Okayama-7 / 130 / ATCC MYA-4618 / FGSC 9003</strain>
    </source>
</reference>
<dbReference type="AlphaFoldDB" id="A8NSD9"/>
<dbReference type="VEuPathDB" id="FungiDB:CC1G_04983"/>
<keyword evidence="2" id="KW-1185">Reference proteome</keyword>
<dbReference type="OrthoDB" id="3070253at2759"/>
<protein>
    <recommendedName>
        <fullName evidence="3">F-box domain-containing protein</fullName>
    </recommendedName>
</protein>
<evidence type="ECO:0000313" key="2">
    <source>
        <dbReference type="Proteomes" id="UP000001861"/>
    </source>
</evidence>
<dbReference type="EMBL" id="AACS02000008">
    <property type="protein sequence ID" value="EAU85766.2"/>
    <property type="molecule type" value="Genomic_DNA"/>
</dbReference>
<name>A8NSD9_COPC7</name>
<dbReference type="RefSeq" id="XP_001835990.2">
    <property type="nucleotide sequence ID" value="XM_001835938.2"/>
</dbReference>
<proteinExistence type="predicted"/>
<dbReference type="GeneID" id="6012530"/>
<sequence length="466" mass="52161">MAILPPELTSSIIDHVWDDTRETGCYETISSCSLCCKSFYHETRRRLFRQIELRDAGSPILQLSYPRSSNRITRFRSLLQNNPQLGNYVVSIYLSLPWTRRPRRIATGQSYPDLPFVMKQLRRLKSLVFESHSRIDWVKLDEPIRMAIKHAFAGGGLVSVKFGNVCNLPASLFGMGRVLGSVKLRDVVVVCDSQNGNGKELEGKDGGAAGEGEKESEAGTWTKLYVEHSAFNVLLTHSPSRFENLQSLHTRLVMNRDTQQLIDTAHRTLEEFSCEGKAMNHYGSSSDSEGAAGVGPFSFKTCTALQTLHFRYNTPRGNIHDFSKVVCSSLQTLHESKLCIDELKLSFLSSTETDLVNLLGSPFWSRLDTLHSIRPMFKRVRVSLQTGKPRYLQQVVVIPARRESSSAGHSETSTVVKDAIERTKDSLPSLVRSDAITFSVSASRPSCRTTFISLPPMVTQYVPPPQ</sequence>
<evidence type="ECO:0008006" key="3">
    <source>
        <dbReference type="Google" id="ProtNLM"/>
    </source>
</evidence>
<dbReference type="KEGG" id="cci:CC1G_04983"/>
<organism evidence="1 2">
    <name type="scientific">Coprinopsis cinerea (strain Okayama-7 / 130 / ATCC MYA-4618 / FGSC 9003)</name>
    <name type="common">Inky cap fungus</name>
    <name type="synonym">Hormographiella aspergillata</name>
    <dbReference type="NCBI Taxonomy" id="240176"/>
    <lineage>
        <taxon>Eukaryota</taxon>
        <taxon>Fungi</taxon>
        <taxon>Dikarya</taxon>
        <taxon>Basidiomycota</taxon>
        <taxon>Agaricomycotina</taxon>
        <taxon>Agaricomycetes</taxon>
        <taxon>Agaricomycetidae</taxon>
        <taxon>Agaricales</taxon>
        <taxon>Agaricineae</taxon>
        <taxon>Psathyrellaceae</taxon>
        <taxon>Coprinopsis</taxon>
    </lineage>
</organism>
<dbReference type="Proteomes" id="UP000001861">
    <property type="component" value="Unassembled WGS sequence"/>
</dbReference>
<gene>
    <name evidence="1" type="ORF">CC1G_04983</name>
</gene>
<comment type="caution">
    <text evidence="1">The sequence shown here is derived from an EMBL/GenBank/DDBJ whole genome shotgun (WGS) entry which is preliminary data.</text>
</comment>
<accession>A8NSD9</accession>
<evidence type="ECO:0000313" key="1">
    <source>
        <dbReference type="EMBL" id="EAU85766.2"/>
    </source>
</evidence>
<dbReference type="InParanoid" id="A8NSD9"/>
<dbReference type="HOGENOM" id="CLU_586609_0_0_1"/>